<keyword evidence="3" id="KW-1185">Reference proteome</keyword>
<dbReference type="Proteomes" id="UP000800041">
    <property type="component" value="Unassembled WGS sequence"/>
</dbReference>
<evidence type="ECO:0000256" key="1">
    <source>
        <dbReference type="SAM" id="MobiDB-lite"/>
    </source>
</evidence>
<evidence type="ECO:0000313" key="3">
    <source>
        <dbReference type="Proteomes" id="UP000800041"/>
    </source>
</evidence>
<dbReference type="EMBL" id="ML977170">
    <property type="protein sequence ID" value="KAF1984119.1"/>
    <property type="molecule type" value="Genomic_DNA"/>
</dbReference>
<evidence type="ECO:0000313" key="2">
    <source>
        <dbReference type="EMBL" id="KAF1984119.1"/>
    </source>
</evidence>
<organism evidence="2 3">
    <name type="scientific">Aulographum hederae CBS 113979</name>
    <dbReference type="NCBI Taxonomy" id="1176131"/>
    <lineage>
        <taxon>Eukaryota</taxon>
        <taxon>Fungi</taxon>
        <taxon>Dikarya</taxon>
        <taxon>Ascomycota</taxon>
        <taxon>Pezizomycotina</taxon>
        <taxon>Dothideomycetes</taxon>
        <taxon>Pleosporomycetidae</taxon>
        <taxon>Aulographales</taxon>
        <taxon>Aulographaceae</taxon>
    </lineage>
</organism>
<sequence length="169" mass="18300">MLSGACSQKAHLPVPRLCHTPNARPSPHHTNPGPSAMKSLDAVEFGLPPHALPQFPLPAPPSVSGWRTAANTSPHVPLLSRCLCSFFIKLELSLFDCALSLVFSLEHHPLLVEIPTLQRPPASSLLQTFRPLALPRYSSPSSCSPTTYLLFEIDILGGDCNHSASDTRH</sequence>
<dbReference type="AlphaFoldDB" id="A0A6G1GTN8"/>
<gene>
    <name evidence="2" type="ORF">K402DRAFT_150393</name>
</gene>
<accession>A0A6G1GTN8</accession>
<name>A0A6G1GTN8_9PEZI</name>
<feature type="region of interest" description="Disordered" evidence="1">
    <location>
        <begin position="17"/>
        <end position="39"/>
    </location>
</feature>
<reference evidence="2" key="1">
    <citation type="journal article" date="2020" name="Stud. Mycol.">
        <title>101 Dothideomycetes genomes: a test case for predicting lifestyles and emergence of pathogens.</title>
        <authorList>
            <person name="Haridas S."/>
            <person name="Albert R."/>
            <person name="Binder M."/>
            <person name="Bloem J."/>
            <person name="Labutti K."/>
            <person name="Salamov A."/>
            <person name="Andreopoulos B."/>
            <person name="Baker S."/>
            <person name="Barry K."/>
            <person name="Bills G."/>
            <person name="Bluhm B."/>
            <person name="Cannon C."/>
            <person name="Castanera R."/>
            <person name="Culley D."/>
            <person name="Daum C."/>
            <person name="Ezra D."/>
            <person name="Gonzalez J."/>
            <person name="Henrissat B."/>
            <person name="Kuo A."/>
            <person name="Liang C."/>
            <person name="Lipzen A."/>
            <person name="Lutzoni F."/>
            <person name="Magnuson J."/>
            <person name="Mondo S."/>
            <person name="Nolan M."/>
            <person name="Ohm R."/>
            <person name="Pangilinan J."/>
            <person name="Park H.-J."/>
            <person name="Ramirez L."/>
            <person name="Alfaro M."/>
            <person name="Sun H."/>
            <person name="Tritt A."/>
            <person name="Yoshinaga Y."/>
            <person name="Zwiers L.-H."/>
            <person name="Turgeon B."/>
            <person name="Goodwin S."/>
            <person name="Spatafora J."/>
            <person name="Crous P."/>
            <person name="Grigoriev I."/>
        </authorList>
    </citation>
    <scope>NUCLEOTIDE SEQUENCE</scope>
    <source>
        <strain evidence="2">CBS 113979</strain>
    </source>
</reference>
<protein>
    <submittedName>
        <fullName evidence="2">Uncharacterized protein</fullName>
    </submittedName>
</protein>
<proteinExistence type="predicted"/>